<keyword evidence="1" id="KW-0862">Zinc</keyword>
<name>K6WJQ0_9MICO</name>
<dbReference type="RefSeq" id="WP_006590549.1">
    <property type="nucleotide sequence ID" value="NZ_BAHD01000001.1"/>
</dbReference>
<dbReference type="AlphaFoldDB" id="K6WJQ0"/>
<accession>K6WJQ0</accession>
<dbReference type="STRING" id="1184609.KILIM_001_00180"/>
<proteinExistence type="predicted"/>
<dbReference type="SUPFAM" id="SSF102588">
    <property type="entry name" value="LmbE-like"/>
    <property type="match status" value="1"/>
</dbReference>
<dbReference type="InterPro" id="IPR024078">
    <property type="entry name" value="LmbE-like_dom_sf"/>
</dbReference>
<evidence type="ECO:0000313" key="2">
    <source>
        <dbReference type="EMBL" id="GAB94016.1"/>
    </source>
</evidence>
<dbReference type="eggNOG" id="COG2120">
    <property type="taxonomic scope" value="Bacteria"/>
</dbReference>
<comment type="caution">
    <text evidence="2">The sequence shown here is derived from an EMBL/GenBank/DDBJ whole genome shotgun (WGS) entry which is preliminary data.</text>
</comment>
<evidence type="ECO:0008006" key="4">
    <source>
        <dbReference type="Google" id="ProtNLM"/>
    </source>
</evidence>
<gene>
    <name evidence="2" type="ORF">KILIM_001_00180</name>
</gene>
<dbReference type="GO" id="GO:0016137">
    <property type="term" value="P:glycoside metabolic process"/>
    <property type="evidence" value="ECO:0007669"/>
    <property type="project" value="UniProtKB-ARBA"/>
</dbReference>
<sequence length="220" mass="24552">MLNVPLPQLDRPLRVLLLGAHCDDIEIGAGGTVAALAQQRPDTQFAAVILTSVPERAAESRACLAALANPADIEVTVHDLPDTRLPSHFDEVKDVLADLARQPWDLVLTHQRYDAHQDHRLLGELAPTAFRDHLVWHFEIPKWDGDLGTSRPNVYVPLTRAQIDAKWAVLDEHYVSQRGKDWWDAETFSALARLRGMECRAPYAEAFRVEKLTVDLSAGA</sequence>
<dbReference type="Gene3D" id="3.40.50.10320">
    <property type="entry name" value="LmbE-like"/>
    <property type="match status" value="1"/>
</dbReference>
<evidence type="ECO:0000313" key="3">
    <source>
        <dbReference type="Proteomes" id="UP000008366"/>
    </source>
</evidence>
<keyword evidence="3" id="KW-1185">Reference proteome</keyword>
<dbReference type="InterPro" id="IPR003737">
    <property type="entry name" value="GlcNAc_PI_deacetylase-related"/>
</dbReference>
<dbReference type="OrthoDB" id="3514174at2"/>
<reference evidence="2 3" key="1">
    <citation type="submission" date="2012-08" db="EMBL/GenBank/DDBJ databases">
        <title>Whole genome shotgun sequence of Kineosphaera limosa NBRC 100340.</title>
        <authorList>
            <person name="Yoshida I."/>
            <person name="Isaki S."/>
            <person name="Hosoyama A."/>
            <person name="Tsuchikane K."/>
            <person name="Katsumata H."/>
            <person name="Ando Y."/>
            <person name="Ohji S."/>
            <person name="Hamada M."/>
            <person name="Tamura T."/>
            <person name="Yamazoe A."/>
            <person name="Yamazaki S."/>
            <person name="Fujita N."/>
        </authorList>
    </citation>
    <scope>NUCLEOTIDE SEQUENCE [LARGE SCALE GENOMIC DNA]</scope>
    <source>
        <strain evidence="2 3">NBRC 100340</strain>
    </source>
</reference>
<dbReference type="EMBL" id="BAHD01000001">
    <property type="protein sequence ID" value="GAB94016.1"/>
    <property type="molecule type" value="Genomic_DNA"/>
</dbReference>
<evidence type="ECO:0000256" key="1">
    <source>
        <dbReference type="ARBA" id="ARBA00022833"/>
    </source>
</evidence>
<dbReference type="Pfam" id="PF02585">
    <property type="entry name" value="PIG-L"/>
    <property type="match status" value="1"/>
</dbReference>
<protein>
    <recommendedName>
        <fullName evidence="4">PIG-L family deacetylase</fullName>
    </recommendedName>
</protein>
<dbReference type="Proteomes" id="UP000008366">
    <property type="component" value="Unassembled WGS sequence"/>
</dbReference>
<organism evidence="2 3">
    <name type="scientific">Kineosphaera limosa NBRC 100340</name>
    <dbReference type="NCBI Taxonomy" id="1184609"/>
    <lineage>
        <taxon>Bacteria</taxon>
        <taxon>Bacillati</taxon>
        <taxon>Actinomycetota</taxon>
        <taxon>Actinomycetes</taxon>
        <taxon>Micrococcales</taxon>
        <taxon>Dermatophilaceae</taxon>
        <taxon>Kineosphaera</taxon>
    </lineage>
</organism>